<keyword evidence="3" id="KW-1185">Reference proteome</keyword>
<reference evidence="2 3" key="1">
    <citation type="journal article" date="2011" name="J. Bacteriol.">
        <title>Genome sequence of the 1,4-dioxane-degrading Pseudonocardia dioxanivorans strain CB1190.</title>
        <authorList>
            <person name="Sales C.M."/>
            <person name="Mahendra S."/>
            <person name="Grostern A."/>
            <person name="Parales R.E."/>
            <person name="Goodwin L.A."/>
            <person name="Woyke T."/>
            <person name="Nolan M."/>
            <person name="Lapidus A."/>
            <person name="Chertkov O."/>
            <person name="Ovchinnikova G."/>
            <person name="Sczyrba A."/>
            <person name="Alvarez-Cohen L."/>
        </authorList>
    </citation>
    <scope>NUCLEOTIDE SEQUENCE [LARGE SCALE GENOMIC DNA]</scope>
    <source>
        <strain evidence="3">ATCC 55486 / DSM 44775 / JCM 13855 / CB1190</strain>
    </source>
</reference>
<evidence type="ECO:0000313" key="3">
    <source>
        <dbReference type="Proteomes" id="UP000007809"/>
    </source>
</evidence>
<evidence type="ECO:0000256" key="1">
    <source>
        <dbReference type="SAM" id="MobiDB-lite"/>
    </source>
</evidence>
<name>F4CZC2_PSEUX</name>
<protein>
    <submittedName>
        <fullName evidence="2">Uncharacterized protein</fullName>
    </submittedName>
</protein>
<dbReference type="KEGG" id="pdx:Psed_3471"/>
<feature type="compositionally biased region" description="Acidic residues" evidence="1">
    <location>
        <begin position="1"/>
        <end position="10"/>
    </location>
</feature>
<evidence type="ECO:0000313" key="2">
    <source>
        <dbReference type="EMBL" id="AEA25653.1"/>
    </source>
</evidence>
<gene>
    <name evidence="2" type="ordered locus">Psed_3471</name>
</gene>
<dbReference type="RefSeq" id="WP_013675572.1">
    <property type="nucleotide sequence ID" value="NC_015312.1"/>
</dbReference>
<dbReference type="AlphaFoldDB" id="F4CZC2"/>
<proteinExistence type="predicted"/>
<dbReference type="EMBL" id="CP002593">
    <property type="protein sequence ID" value="AEA25653.1"/>
    <property type="molecule type" value="Genomic_DNA"/>
</dbReference>
<feature type="region of interest" description="Disordered" evidence="1">
    <location>
        <begin position="1"/>
        <end position="58"/>
    </location>
</feature>
<dbReference type="HOGENOM" id="CLU_2976055_0_0_11"/>
<dbReference type="Proteomes" id="UP000007809">
    <property type="component" value="Chromosome"/>
</dbReference>
<organism evidence="2 3">
    <name type="scientific">Pseudonocardia dioxanivorans (strain ATCC 55486 / DSM 44775 / JCM 13855 / CB1190)</name>
    <dbReference type="NCBI Taxonomy" id="675635"/>
    <lineage>
        <taxon>Bacteria</taxon>
        <taxon>Bacillati</taxon>
        <taxon>Actinomycetota</taxon>
        <taxon>Actinomycetes</taxon>
        <taxon>Pseudonocardiales</taxon>
        <taxon>Pseudonocardiaceae</taxon>
        <taxon>Pseudonocardia</taxon>
    </lineage>
</organism>
<accession>F4CZC2</accession>
<sequence length="58" mass="6283">MGAEDPPEDVAEQRLPVVTDRDDDEFAVGRPTEPPLEADPADVAEQQLTVPVDEPDPT</sequence>